<feature type="domain" description="Disintegrin" evidence="3">
    <location>
        <begin position="446"/>
        <end position="530"/>
    </location>
</feature>
<keyword evidence="1" id="KW-0862">Zinc</keyword>
<sequence length="561" mass="62647">MNLFNRDWNVQSIVLCWIPYLVLVSSAREKQNGITVQNITHYEAVNYNVTDVHKQHLNAVNFAKNSVVTINLRAFQRNISLLLEQHKRLFWKDAKFRILLSDAEQNTGYDTRTAYTGTVKGDPESFVMGHILDGKFDGSFFAFGETFHLEPAERYIHSKTSFHSIIFPASNVQFNFSRIQRKMARFKYLQRLMVQATRKRIRRSSSLNTCAIHIAADHLFVKHVGSGSESATVAEMVYHVAMADKAFRATDFNQDGGPGDNIGFVIAAVTVFNDTKAEGSLESPQDIDIMPYLVKWSEIDHDSYCLALLFTYRDFSDGALGLAWVAEPDLESPGGICAKKVLLEESDEKMNFNTALVTFVNYGSRVPRKASVITVTHEFGHSFGSEHDPDTAECSPGGQAGNFVMYSRASDGNEPNNFLFSPCSKHRMSPIISMKGTQCFIAHNNGSYCGNKIVEEGEDCDCGRPEECPAVDKCCVARNDAIKVPGCTVRPGNQCSYVAGTCCTEECTFIPESQAHVCQAETECSLESTCKYPLIRSREGKFQQIDLGEIDRLIMCERRGA</sequence>
<comment type="caution">
    <text evidence="5">The sequence shown here is derived from an EMBL/GenBank/DDBJ whole genome shotgun (WGS) entry which is preliminary data.</text>
</comment>
<keyword evidence="1" id="KW-0479">Metal-binding</keyword>
<dbReference type="GO" id="GO:0046872">
    <property type="term" value="F:metal ion binding"/>
    <property type="evidence" value="ECO:0007669"/>
    <property type="project" value="UniProtKB-KW"/>
</dbReference>
<dbReference type="EC" id="3.4.24.81" evidence="5"/>
<dbReference type="AlphaFoldDB" id="A0A9X0CGR8"/>
<accession>A0A9X0CGR8</accession>
<dbReference type="GO" id="GO:0006509">
    <property type="term" value="P:membrane protein ectodomain proteolysis"/>
    <property type="evidence" value="ECO:0007669"/>
    <property type="project" value="TreeGrafter"/>
</dbReference>
<keyword evidence="6" id="KW-1185">Reference proteome</keyword>
<evidence type="ECO:0000259" key="4">
    <source>
        <dbReference type="PROSITE" id="PS50215"/>
    </source>
</evidence>
<dbReference type="Gene3D" id="3.40.390.10">
    <property type="entry name" value="Collagenase (Catalytic Domain)"/>
    <property type="match status" value="1"/>
</dbReference>
<dbReference type="SUPFAM" id="SSF55486">
    <property type="entry name" value="Metalloproteases ('zincins'), catalytic domain"/>
    <property type="match status" value="1"/>
</dbReference>
<dbReference type="GO" id="GO:0004222">
    <property type="term" value="F:metalloendopeptidase activity"/>
    <property type="evidence" value="ECO:0007669"/>
    <property type="project" value="InterPro"/>
</dbReference>
<dbReference type="GO" id="GO:0007219">
    <property type="term" value="P:Notch signaling pathway"/>
    <property type="evidence" value="ECO:0007669"/>
    <property type="project" value="TreeGrafter"/>
</dbReference>
<dbReference type="PROSITE" id="PS50214">
    <property type="entry name" value="DISINTEGRIN_2"/>
    <property type="match status" value="1"/>
</dbReference>
<dbReference type="PROSITE" id="PS50215">
    <property type="entry name" value="ADAM_MEPRO"/>
    <property type="match status" value="1"/>
</dbReference>
<dbReference type="Proteomes" id="UP001163046">
    <property type="component" value="Unassembled WGS sequence"/>
</dbReference>
<dbReference type="PANTHER" id="PTHR45702:SF2">
    <property type="entry name" value="KUZBANIAN, ISOFORM A"/>
    <property type="match status" value="1"/>
</dbReference>
<dbReference type="InterPro" id="IPR024079">
    <property type="entry name" value="MetalloPept_cat_dom_sf"/>
</dbReference>
<dbReference type="InterPro" id="IPR001762">
    <property type="entry name" value="Disintegrin_dom"/>
</dbReference>
<protein>
    <submittedName>
        <fullName evidence="5">Disintegrin and metalloproteinase domain-containing protein 10</fullName>
        <ecNumber evidence="5">3.4.24.81</ecNumber>
    </submittedName>
</protein>
<dbReference type="Gene3D" id="4.10.70.10">
    <property type="entry name" value="Disintegrin domain"/>
    <property type="match status" value="1"/>
</dbReference>
<evidence type="ECO:0000259" key="3">
    <source>
        <dbReference type="PROSITE" id="PS50214"/>
    </source>
</evidence>
<dbReference type="InterPro" id="IPR051489">
    <property type="entry name" value="ADAM_Metalloproteinase"/>
</dbReference>
<reference evidence="5" key="1">
    <citation type="submission" date="2023-01" db="EMBL/GenBank/DDBJ databases">
        <title>Genome assembly of the deep-sea coral Lophelia pertusa.</title>
        <authorList>
            <person name="Herrera S."/>
            <person name="Cordes E."/>
        </authorList>
    </citation>
    <scope>NUCLEOTIDE SEQUENCE</scope>
    <source>
        <strain evidence="5">USNM1676648</strain>
        <tissue evidence="5">Polyp</tissue>
    </source>
</reference>
<feature type="binding site" evidence="1">
    <location>
        <position position="377"/>
    </location>
    <ligand>
        <name>Zn(2+)</name>
        <dbReference type="ChEBI" id="CHEBI:29105"/>
        <note>catalytic</note>
    </ligand>
</feature>
<feature type="active site" evidence="1">
    <location>
        <position position="378"/>
    </location>
</feature>
<dbReference type="SUPFAM" id="SSF57552">
    <property type="entry name" value="Blood coagulation inhibitor (disintegrin)"/>
    <property type="match status" value="1"/>
</dbReference>
<organism evidence="5 6">
    <name type="scientific">Desmophyllum pertusum</name>
    <dbReference type="NCBI Taxonomy" id="174260"/>
    <lineage>
        <taxon>Eukaryota</taxon>
        <taxon>Metazoa</taxon>
        <taxon>Cnidaria</taxon>
        <taxon>Anthozoa</taxon>
        <taxon>Hexacorallia</taxon>
        <taxon>Scleractinia</taxon>
        <taxon>Caryophylliina</taxon>
        <taxon>Caryophylliidae</taxon>
        <taxon>Desmophyllum</taxon>
    </lineage>
</organism>
<dbReference type="SMART" id="SM00050">
    <property type="entry name" value="DISIN"/>
    <property type="match status" value="1"/>
</dbReference>
<evidence type="ECO:0000313" key="5">
    <source>
        <dbReference type="EMBL" id="KAJ7339636.1"/>
    </source>
</evidence>
<dbReference type="GO" id="GO:0005886">
    <property type="term" value="C:plasma membrane"/>
    <property type="evidence" value="ECO:0007669"/>
    <property type="project" value="TreeGrafter"/>
</dbReference>
<feature type="domain" description="Peptidase M12B" evidence="4">
    <location>
        <begin position="208"/>
        <end position="444"/>
    </location>
</feature>
<dbReference type="InterPro" id="IPR036436">
    <property type="entry name" value="Disintegrin_dom_sf"/>
</dbReference>
<feature type="signal peptide" evidence="2">
    <location>
        <begin position="1"/>
        <end position="27"/>
    </location>
</feature>
<dbReference type="Pfam" id="PF13688">
    <property type="entry name" value="Reprolysin_5"/>
    <property type="match status" value="1"/>
</dbReference>
<dbReference type="PANTHER" id="PTHR45702">
    <property type="entry name" value="ADAM10/ADAM17 METALLOPEPTIDASE FAMILY MEMBER"/>
    <property type="match status" value="1"/>
</dbReference>
<feature type="binding site" evidence="1">
    <location>
        <position position="381"/>
    </location>
    <ligand>
        <name>Zn(2+)</name>
        <dbReference type="ChEBI" id="CHEBI:29105"/>
        <note>catalytic</note>
    </ligand>
</feature>
<comment type="caution">
    <text evidence="1">Lacks conserved residue(s) required for the propagation of feature annotation.</text>
</comment>
<evidence type="ECO:0000256" key="2">
    <source>
        <dbReference type="SAM" id="SignalP"/>
    </source>
</evidence>
<keyword evidence="5" id="KW-0378">Hydrolase</keyword>
<gene>
    <name evidence="5" type="primary">ADAM10_3</name>
    <name evidence="5" type="ORF">OS493_006042</name>
</gene>
<name>A0A9X0CGR8_9CNID</name>
<feature type="chain" id="PRO_5040862096" evidence="2">
    <location>
        <begin position="28"/>
        <end position="561"/>
    </location>
</feature>
<dbReference type="OrthoDB" id="2149267at2759"/>
<feature type="binding site" evidence="1">
    <location>
        <position position="387"/>
    </location>
    <ligand>
        <name>Zn(2+)</name>
        <dbReference type="ChEBI" id="CHEBI:29105"/>
        <note>catalytic</note>
    </ligand>
</feature>
<proteinExistence type="predicted"/>
<evidence type="ECO:0000256" key="1">
    <source>
        <dbReference type="PROSITE-ProRule" id="PRU00276"/>
    </source>
</evidence>
<evidence type="ECO:0000313" key="6">
    <source>
        <dbReference type="Proteomes" id="UP001163046"/>
    </source>
</evidence>
<dbReference type="InterPro" id="IPR001590">
    <property type="entry name" value="Peptidase_M12B"/>
</dbReference>
<dbReference type="EMBL" id="MU827779">
    <property type="protein sequence ID" value="KAJ7339636.1"/>
    <property type="molecule type" value="Genomic_DNA"/>
</dbReference>
<keyword evidence="2" id="KW-0732">Signal</keyword>